<gene>
    <name evidence="1" type="ORF">GCM10010915_06950</name>
</gene>
<name>A0A916Y3K3_9MICO</name>
<reference evidence="1" key="1">
    <citation type="journal article" date="2014" name="Int. J. Syst. Evol. Microbiol.">
        <title>Complete genome sequence of Corynebacterium casei LMG S-19264T (=DSM 44701T), isolated from a smear-ripened cheese.</title>
        <authorList>
            <consortium name="US DOE Joint Genome Institute (JGI-PGF)"/>
            <person name="Walter F."/>
            <person name="Albersmeier A."/>
            <person name="Kalinowski J."/>
            <person name="Ruckert C."/>
        </authorList>
    </citation>
    <scope>NUCLEOTIDE SEQUENCE</scope>
    <source>
        <strain evidence="1">CGMCC 1.15152</strain>
    </source>
</reference>
<organism evidence="1 2">
    <name type="scientific">Microbacterium faecale</name>
    <dbReference type="NCBI Taxonomy" id="1804630"/>
    <lineage>
        <taxon>Bacteria</taxon>
        <taxon>Bacillati</taxon>
        <taxon>Actinomycetota</taxon>
        <taxon>Actinomycetes</taxon>
        <taxon>Micrococcales</taxon>
        <taxon>Microbacteriaceae</taxon>
        <taxon>Microbacterium</taxon>
    </lineage>
</organism>
<accession>A0A916Y3K3</accession>
<keyword evidence="2" id="KW-1185">Reference proteome</keyword>
<dbReference type="Proteomes" id="UP000633205">
    <property type="component" value="Unassembled WGS sequence"/>
</dbReference>
<reference evidence="1" key="2">
    <citation type="submission" date="2020-09" db="EMBL/GenBank/DDBJ databases">
        <authorList>
            <person name="Sun Q."/>
            <person name="Zhou Y."/>
        </authorList>
    </citation>
    <scope>NUCLEOTIDE SEQUENCE</scope>
    <source>
        <strain evidence="1">CGMCC 1.15152</strain>
    </source>
</reference>
<evidence type="ECO:0000313" key="2">
    <source>
        <dbReference type="Proteomes" id="UP000633205"/>
    </source>
</evidence>
<evidence type="ECO:0000313" key="1">
    <source>
        <dbReference type="EMBL" id="GGD29374.1"/>
    </source>
</evidence>
<proteinExistence type="predicted"/>
<sequence length="122" mass="13764">MVRLLVDTDTLEIQLAPLERVLARRSEIVRVERARIAKVQLTEDPFTWLRGVRSPGTHVPSRLAYGTWKSVFGDDFAAMRNGRPGVVIDLEGDDEFERILVTTRYGIALAKALQRDEDAELG</sequence>
<comment type="caution">
    <text evidence="1">The sequence shown here is derived from an EMBL/GenBank/DDBJ whole genome shotgun (WGS) entry which is preliminary data.</text>
</comment>
<protein>
    <submittedName>
        <fullName evidence="1">Uncharacterized protein</fullName>
    </submittedName>
</protein>
<dbReference type="AlphaFoldDB" id="A0A916Y3K3"/>
<dbReference type="RefSeq" id="WP_188710912.1">
    <property type="nucleotide sequence ID" value="NZ_BMHO01000001.1"/>
</dbReference>
<dbReference type="EMBL" id="BMHO01000001">
    <property type="protein sequence ID" value="GGD29374.1"/>
    <property type="molecule type" value="Genomic_DNA"/>
</dbReference>